<evidence type="ECO:0000256" key="3">
    <source>
        <dbReference type="ARBA" id="ARBA00023136"/>
    </source>
</evidence>
<dbReference type="AlphaFoldDB" id="A0AAU7Q7U6"/>
<feature type="transmembrane region" description="Helical" evidence="4">
    <location>
        <begin position="167"/>
        <end position="186"/>
    </location>
</feature>
<gene>
    <name evidence="5" type="ORF">ABK905_22040</name>
</gene>
<evidence type="ECO:0000256" key="2">
    <source>
        <dbReference type="ARBA" id="ARBA00022989"/>
    </source>
</evidence>
<dbReference type="Pfam" id="PF07690">
    <property type="entry name" value="MFS_1"/>
    <property type="match status" value="1"/>
</dbReference>
<dbReference type="InterPro" id="IPR011701">
    <property type="entry name" value="MFS"/>
</dbReference>
<dbReference type="SUPFAM" id="SSF103473">
    <property type="entry name" value="MFS general substrate transporter"/>
    <property type="match status" value="1"/>
</dbReference>
<reference evidence="5" key="1">
    <citation type="submission" date="2024-06" db="EMBL/GenBank/DDBJ databases">
        <authorList>
            <person name="Coelho C."/>
            <person name="Bento M."/>
            <person name="Garcia E."/>
            <person name="Camelo A."/>
            <person name="Brandao I."/>
            <person name="Espirito Santo C."/>
            <person name="Trovao J."/>
            <person name="Verissimo A."/>
            <person name="Costa J."/>
            <person name="Tiago I."/>
        </authorList>
    </citation>
    <scope>NUCLEOTIDE SEQUENCE</scope>
    <source>
        <strain evidence="5">KWT182</strain>
    </source>
</reference>
<dbReference type="Gene3D" id="1.20.1250.20">
    <property type="entry name" value="MFS general substrate transporter like domains"/>
    <property type="match status" value="1"/>
</dbReference>
<feature type="transmembrane region" description="Helical" evidence="4">
    <location>
        <begin position="109"/>
        <end position="128"/>
    </location>
</feature>
<dbReference type="InterPro" id="IPR036259">
    <property type="entry name" value="MFS_trans_sf"/>
</dbReference>
<feature type="transmembrane region" description="Helical" evidence="4">
    <location>
        <begin position="39"/>
        <end position="59"/>
    </location>
</feature>
<feature type="transmembrane region" description="Helical" evidence="4">
    <location>
        <begin position="198"/>
        <end position="221"/>
    </location>
</feature>
<evidence type="ECO:0000313" key="5">
    <source>
        <dbReference type="EMBL" id="XBS69123.1"/>
    </source>
</evidence>
<feature type="transmembrane region" description="Helical" evidence="4">
    <location>
        <begin position="134"/>
        <end position="155"/>
    </location>
</feature>
<dbReference type="GO" id="GO:0022857">
    <property type="term" value="F:transmembrane transporter activity"/>
    <property type="evidence" value="ECO:0007669"/>
    <property type="project" value="InterPro"/>
</dbReference>
<organism evidence="5">
    <name type="scientific">Acerihabitans sp. KWT182</name>
    <dbReference type="NCBI Taxonomy" id="3157919"/>
    <lineage>
        <taxon>Bacteria</taxon>
        <taxon>Pseudomonadati</taxon>
        <taxon>Pseudomonadota</taxon>
        <taxon>Gammaproteobacteria</taxon>
        <taxon>Enterobacterales</taxon>
        <taxon>Pectobacteriaceae</taxon>
        <taxon>Acerihabitans</taxon>
    </lineage>
</organism>
<evidence type="ECO:0000256" key="4">
    <source>
        <dbReference type="SAM" id="Phobius"/>
    </source>
</evidence>
<accession>A0AAU7Q7U6</accession>
<keyword evidence="2 4" id="KW-1133">Transmembrane helix</keyword>
<dbReference type="EMBL" id="CP157947">
    <property type="protein sequence ID" value="XBS69123.1"/>
    <property type="molecule type" value="Genomic_DNA"/>
</dbReference>
<evidence type="ECO:0000256" key="1">
    <source>
        <dbReference type="ARBA" id="ARBA00022692"/>
    </source>
</evidence>
<keyword evidence="3 4" id="KW-0472">Membrane</keyword>
<keyword evidence="1 4" id="KW-0812">Transmembrane</keyword>
<name>A0AAU7Q7U6_9GAMM</name>
<sequence length="232" mass="26890">MLSSFFYFGAFLNSLFYFKEPKVVYADVFDKFKLKHLIFMRNLGLIILFLLAFSMWFVYSQIYFLLPFYISKTLNYVSLINYLLSFNAIALIALQGVVTFFITKYFMHSHMLAIALGFAFIGGGYIMFQQQNSVIWLWVGFFLLSLGELIILPELDFLVSEVVGKFSTTYVFSVYTIFCGVGYGLSNLIFGKLIEHNIYIALELLAYVSIVLCFFSILLFVKTKYFSKFIKS</sequence>
<proteinExistence type="predicted"/>
<feature type="transmembrane region" description="Helical" evidence="4">
    <location>
        <begin position="79"/>
        <end position="102"/>
    </location>
</feature>
<protein>
    <submittedName>
        <fullName evidence="5">MFS transporter</fullName>
    </submittedName>
</protein>